<evidence type="ECO:0000256" key="1">
    <source>
        <dbReference type="SAM" id="MobiDB-lite"/>
    </source>
</evidence>
<feature type="region of interest" description="Disordered" evidence="1">
    <location>
        <begin position="262"/>
        <end position="285"/>
    </location>
</feature>
<name>A0A9W7SNW8_9PEZI</name>
<protein>
    <submittedName>
        <fullName evidence="2">Cbs domain-containing protein</fullName>
    </submittedName>
</protein>
<dbReference type="EMBL" id="RIBY02002067">
    <property type="protein sequence ID" value="KAH9825866.1"/>
    <property type="molecule type" value="Genomic_DNA"/>
</dbReference>
<gene>
    <name evidence="2" type="ORF">Tdes44962_MAKER03940</name>
</gene>
<reference evidence="2 3" key="2">
    <citation type="journal article" date="2021" name="Curr. Genet.">
        <title>Genetic response to nitrogen starvation in the aggressive Eucalyptus foliar pathogen Teratosphaeria destructans.</title>
        <authorList>
            <person name="Havenga M."/>
            <person name="Wingfield B.D."/>
            <person name="Wingfield M.J."/>
            <person name="Dreyer L.L."/>
            <person name="Roets F."/>
            <person name="Aylward J."/>
        </authorList>
    </citation>
    <scope>NUCLEOTIDE SEQUENCE [LARGE SCALE GENOMIC DNA]</scope>
    <source>
        <strain evidence="2">CMW44962</strain>
    </source>
</reference>
<dbReference type="Proteomes" id="UP001138500">
    <property type="component" value="Unassembled WGS sequence"/>
</dbReference>
<comment type="caution">
    <text evidence="2">The sequence shown here is derived from an EMBL/GenBank/DDBJ whole genome shotgun (WGS) entry which is preliminary data.</text>
</comment>
<dbReference type="AlphaFoldDB" id="A0A9W7SNW8"/>
<keyword evidence="3" id="KW-1185">Reference proteome</keyword>
<accession>A0A9W7SNW8</accession>
<dbReference type="OrthoDB" id="5273928at2759"/>
<sequence>MAFDEESGLVYKERIVSAPRSRAADYDSSSQAKIAKFKTPSKTGPRSLRESAIRKLLCNLKELDANSLKGLPDAILELLWKRISAAGLDDFRTWRAFAQTPLGGRPFVHTEHVEEGSLRSNLDIFEIAGSSMAWLTTLTLGSRPMSSVELAGVAKVRNEELSADWKYYASRASTYTRAWCIGWRLSRSDSLFKFRKQRESKPNLPFTTPGLFLQGVERLRGLEGSEKLPTLHLALGNARHTTPRDHKTALCFKRDLTVAPCTPKNNHRTGSRAHNGSGRAKKRKIRNGKALALNDILVL</sequence>
<organism evidence="2 3">
    <name type="scientific">Teratosphaeria destructans</name>
    <dbReference type="NCBI Taxonomy" id="418781"/>
    <lineage>
        <taxon>Eukaryota</taxon>
        <taxon>Fungi</taxon>
        <taxon>Dikarya</taxon>
        <taxon>Ascomycota</taxon>
        <taxon>Pezizomycotina</taxon>
        <taxon>Dothideomycetes</taxon>
        <taxon>Dothideomycetidae</taxon>
        <taxon>Mycosphaerellales</taxon>
        <taxon>Teratosphaeriaceae</taxon>
        <taxon>Teratosphaeria</taxon>
    </lineage>
</organism>
<evidence type="ECO:0000313" key="3">
    <source>
        <dbReference type="Proteomes" id="UP001138500"/>
    </source>
</evidence>
<reference evidence="2 3" key="1">
    <citation type="journal article" date="2018" name="IMA Fungus">
        <title>IMA Genome-F 10: Nine draft genome sequences of Claviceps purpurea s.lat., including C. arundinis, C. humidiphila, and C. cf. spartinae, pseudomolecules for the pitch canker pathogen Fusarium circinatum, draft genome of Davidsoniella eucalypti, Grosmannia galeiformis, Quambalaria eucalypti, and Teratosphaeria destructans.</title>
        <authorList>
            <person name="Wingfield B.D."/>
            <person name="Liu M."/>
            <person name="Nguyen H.D."/>
            <person name="Lane F.A."/>
            <person name="Morgan S.W."/>
            <person name="De Vos L."/>
            <person name="Wilken P.M."/>
            <person name="Duong T.A."/>
            <person name="Aylward J."/>
            <person name="Coetzee M.P."/>
            <person name="Dadej K."/>
            <person name="De Beer Z.W."/>
            <person name="Findlay W."/>
            <person name="Havenga M."/>
            <person name="Kolarik M."/>
            <person name="Menzies J.G."/>
            <person name="Naidoo K."/>
            <person name="Pochopski O."/>
            <person name="Shoukouhi P."/>
            <person name="Santana Q.C."/>
            <person name="Seifert K.A."/>
            <person name="Soal N."/>
            <person name="Steenkamp E.T."/>
            <person name="Tatham C.T."/>
            <person name="van der Nest M.A."/>
            <person name="Wingfield M.J."/>
        </authorList>
    </citation>
    <scope>NUCLEOTIDE SEQUENCE [LARGE SCALE GENOMIC DNA]</scope>
    <source>
        <strain evidence="2">CMW44962</strain>
    </source>
</reference>
<evidence type="ECO:0000313" key="2">
    <source>
        <dbReference type="EMBL" id="KAH9825866.1"/>
    </source>
</evidence>
<proteinExistence type="predicted"/>